<evidence type="ECO:0000313" key="2">
    <source>
        <dbReference type="EMBL" id="KAK4351130.1"/>
    </source>
</evidence>
<keyword evidence="3" id="KW-1185">Reference proteome</keyword>
<comment type="caution">
    <text evidence="2">The sequence shown here is derived from an EMBL/GenBank/DDBJ whole genome shotgun (WGS) entry which is preliminary data.</text>
</comment>
<evidence type="ECO:0000256" key="1">
    <source>
        <dbReference type="SAM" id="MobiDB-lite"/>
    </source>
</evidence>
<accession>A0AAE1V878</accession>
<feature type="region of interest" description="Disordered" evidence="1">
    <location>
        <begin position="59"/>
        <end position="79"/>
    </location>
</feature>
<reference evidence="2" key="1">
    <citation type="submission" date="2023-12" db="EMBL/GenBank/DDBJ databases">
        <title>Genome assembly of Anisodus tanguticus.</title>
        <authorList>
            <person name="Wang Y.-J."/>
        </authorList>
    </citation>
    <scope>NUCLEOTIDE SEQUENCE</scope>
    <source>
        <strain evidence="2">KB-2021</strain>
        <tissue evidence="2">Leaf</tissue>
    </source>
</reference>
<name>A0AAE1V878_9SOLA</name>
<organism evidence="2 3">
    <name type="scientific">Anisodus tanguticus</name>
    <dbReference type="NCBI Taxonomy" id="243964"/>
    <lineage>
        <taxon>Eukaryota</taxon>
        <taxon>Viridiplantae</taxon>
        <taxon>Streptophyta</taxon>
        <taxon>Embryophyta</taxon>
        <taxon>Tracheophyta</taxon>
        <taxon>Spermatophyta</taxon>
        <taxon>Magnoliopsida</taxon>
        <taxon>eudicotyledons</taxon>
        <taxon>Gunneridae</taxon>
        <taxon>Pentapetalae</taxon>
        <taxon>asterids</taxon>
        <taxon>lamiids</taxon>
        <taxon>Solanales</taxon>
        <taxon>Solanaceae</taxon>
        <taxon>Solanoideae</taxon>
        <taxon>Hyoscyameae</taxon>
        <taxon>Anisodus</taxon>
    </lineage>
</organism>
<proteinExistence type="predicted"/>
<gene>
    <name evidence="2" type="ORF">RND71_030443</name>
</gene>
<feature type="region of interest" description="Disordered" evidence="1">
    <location>
        <begin position="24"/>
        <end position="43"/>
    </location>
</feature>
<dbReference type="EMBL" id="JAVYJV010000016">
    <property type="protein sequence ID" value="KAK4351130.1"/>
    <property type="molecule type" value="Genomic_DNA"/>
</dbReference>
<sequence length="79" mass="8676">MASDARLMMSVLIKNAENLTDSNTIDQVQARPKTRAGNKENSSLVLHDFTLIGKLKSSGELRKKKANQSKQPGLQKHAS</sequence>
<dbReference type="AlphaFoldDB" id="A0AAE1V878"/>
<evidence type="ECO:0000313" key="3">
    <source>
        <dbReference type="Proteomes" id="UP001291623"/>
    </source>
</evidence>
<protein>
    <submittedName>
        <fullName evidence="2">Uncharacterized protein</fullName>
    </submittedName>
</protein>
<dbReference type="Proteomes" id="UP001291623">
    <property type="component" value="Unassembled WGS sequence"/>
</dbReference>